<evidence type="ECO:0000259" key="5">
    <source>
        <dbReference type="Pfam" id="PF25967"/>
    </source>
</evidence>
<keyword evidence="4" id="KW-0812">Transmembrane</keyword>
<dbReference type="Gene3D" id="2.40.50.100">
    <property type="match status" value="1"/>
</dbReference>
<feature type="coiled-coil region" evidence="3">
    <location>
        <begin position="208"/>
        <end position="235"/>
    </location>
</feature>
<dbReference type="Gene3D" id="2.40.420.20">
    <property type="match status" value="1"/>
</dbReference>
<keyword evidence="4" id="KW-0472">Membrane</keyword>
<dbReference type="EMBL" id="CP022387">
    <property type="protein sequence ID" value="ATA90503.1"/>
    <property type="molecule type" value="Genomic_DNA"/>
</dbReference>
<protein>
    <submittedName>
        <fullName evidence="6">Efflux transporter periplasmic adaptor subunit</fullName>
    </submittedName>
</protein>
<dbReference type="InterPro" id="IPR058627">
    <property type="entry name" value="MdtA-like_C"/>
</dbReference>
<evidence type="ECO:0000256" key="1">
    <source>
        <dbReference type="ARBA" id="ARBA00004196"/>
    </source>
</evidence>
<feature type="domain" description="Multidrug resistance protein MdtA-like C-terminal permuted SH3" evidence="5">
    <location>
        <begin position="345"/>
        <end position="404"/>
    </location>
</feature>
<comment type="subcellular location">
    <subcellularLocation>
        <location evidence="1">Cell envelope</location>
    </subcellularLocation>
</comment>
<dbReference type="SUPFAM" id="SSF111369">
    <property type="entry name" value="HlyD-like secretion proteins"/>
    <property type="match status" value="1"/>
</dbReference>
<dbReference type="InterPro" id="IPR050465">
    <property type="entry name" value="UPF0194_transport"/>
</dbReference>
<dbReference type="OrthoDB" id="1957187at2"/>
<dbReference type="PANTHER" id="PTHR32347">
    <property type="entry name" value="EFFLUX SYSTEM COMPONENT YKNX-RELATED"/>
    <property type="match status" value="1"/>
</dbReference>
<organism evidence="6 7">
    <name type="scientific">Capnocytophaga stomatis</name>
    <dbReference type="NCBI Taxonomy" id="1848904"/>
    <lineage>
        <taxon>Bacteria</taxon>
        <taxon>Pseudomonadati</taxon>
        <taxon>Bacteroidota</taxon>
        <taxon>Flavobacteriia</taxon>
        <taxon>Flavobacteriales</taxon>
        <taxon>Flavobacteriaceae</taxon>
        <taxon>Capnocytophaga</taxon>
    </lineage>
</organism>
<dbReference type="AlphaFoldDB" id="A0A250FZL4"/>
<evidence type="ECO:0000313" key="7">
    <source>
        <dbReference type="Proteomes" id="UP000217348"/>
    </source>
</evidence>
<dbReference type="Proteomes" id="UP000217348">
    <property type="component" value="Chromosome"/>
</dbReference>
<gene>
    <name evidence="6" type="ORF">CGC58_00120</name>
</gene>
<keyword evidence="4" id="KW-1133">Transmembrane helix</keyword>
<reference evidence="7" key="1">
    <citation type="submission" date="2017-06" db="EMBL/GenBank/DDBJ databases">
        <title>Capnocytophaga spp. assemblies.</title>
        <authorList>
            <person name="Gulvik C.A."/>
        </authorList>
    </citation>
    <scope>NUCLEOTIDE SEQUENCE [LARGE SCALE GENOMIC DNA]</scope>
    <source>
        <strain evidence="7">H2177</strain>
    </source>
</reference>
<keyword evidence="2 3" id="KW-0175">Coiled coil</keyword>
<feature type="transmembrane region" description="Helical" evidence="4">
    <location>
        <begin position="16"/>
        <end position="36"/>
    </location>
</feature>
<dbReference type="PANTHER" id="PTHR32347:SF23">
    <property type="entry name" value="BLL5650 PROTEIN"/>
    <property type="match status" value="1"/>
</dbReference>
<sequence>MDKKLPPKTFIQKYKYHLISGFAFAVFLAYIFINILDGRKLRVDNDKIQIAEVTEAPFLDYVDTEGNVQPIMTIKINALEMGTVARIVAEEGTNIRKGDTILVLQNPELNRIIEEQESEWEKQRIIYQEKKIEMEQKSILLQQQTLQARYELNRLGKDFNLGEEEFKMGIKSKAQLEVQREEFNYKTKSTALQLESLKQDSASTKLRYELMNNDLQRARKQNQHIRNRMESLVVRAPIDGQLSFLNVTLGQRVGQSESVGEIKVIDNFKIKTRLSEYYIDRITSGLPASITYQGKKYPLRVSKVIPEVKDRQFEVDLVFTGEKPDNVRIGKSFRLQIELGQPETALIIPRGDFFQTTGGQWLFKMNPSGDKATRIPVSIGRQNPSQYEIISGLQKGDRVIISGYGTFGEAETIQIEKK</sequence>
<evidence type="ECO:0000256" key="2">
    <source>
        <dbReference type="ARBA" id="ARBA00023054"/>
    </source>
</evidence>
<name>A0A250FZL4_9FLAO</name>
<accession>A0A250FZL4</accession>
<dbReference type="Pfam" id="PF25967">
    <property type="entry name" value="RND-MFP_C"/>
    <property type="match status" value="1"/>
</dbReference>
<dbReference type="Gene3D" id="1.10.287.470">
    <property type="entry name" value="Helix hairpin bin"/>
    <property type="match status" value="1"/>
</dbReference>
<evidence type="ECO:0000256" key="3">
    <source>
        <dbReference type="SAM" id="Coils"/>
    </source>
</evidence>
<dbReference type="KEGG" id="csto:CGC58_00120"/>
<dbReference type="GO" id="GO:0030313">
    <property type="term" value="C:cell envelope"/>
    <property type="evidence" value="ECO:0007669"/>
    <property type="project" value="UniProtKB-SubCell"/>
</dbReference>
<evidence type="ECO:0000256" key="4">
    <source>
        <dbReference type="SAM" id="Phobius"/>
    </source>
</evidence>
<evidence type="ECO:0000313" key="6">
    <source>
        <dbReference type="EMBL" id="ATA90503.1"/>
    </source>
</evidence>
<dbReference type="Gene3D" id="2.40.30.170">
    <property type="match status" value="1"/>
</dbReference>
<proteinExistence type="predicted"/>